<protein>
    <submittedName>
        <fullName evidence="1">Uncharacterized protein</fullName>
    </submittedName>
</protein>
<dbReference type="Proteomes" id="UP000176377">
    <property type="component" value="Unassembled WGS sequence"/>
</dbReference>
<sequence length="80" mass="8949">MIGAGSPQIEYDLKWSCSIWGLFVLRLTDMLSVNECKKYIGTLDLTDKQIEDIRDALYTVVGQVLDCVVQGGIILPDEKN</sequence>
<gene>
    <name evidence="1" type="ORF">A2765_06140</name>
</gene>
<dbReference type="AlphaFoldDB" id="A0A1F6D8N2"/>
<reference evidence="1 2" key="1">
    <citation type="journal article" date="2016" name="Nat. Commun.">
        <title>Thousands of microbial genomes shed light on interconnected biogeochemical processes in an aquifer system.</title>
        <authorList>
            <person name="Anantharaman K."/>
            <person name="Brown C.T."/>
            <person name="Hug L.A."/>
            <person name="Sharon I."/>
            <person name="Castelle C.J."/>
            <person name="Probst A.J."/>
            <person name="Thomas B.C."/>
            <person name="Singh A."/>
            <person name="Wilkins M.J."/>
            <person name="Karaoz U."/>
            <person name="Brodie E.L."/>
            <person name="Williams K.H."/>
            <person name="Hubbard S.S."/>
            <person name="Banfield J.F."/>
        </authorList>
    </citation>
    <scope>NUCLEOTIDE SEQUENCE [LARGE SCALE GENOMIC DNA]</scope>
</reference>
<proteinExistence type="predicted"/>
<dbReference type="EMBL" id="MFLA01000047">
    <property type="protein sequence ID" value="OGG57690.1"/>
    <property type="molecule type" value="Genomic_DNA"/>
</dbReference>
<accession>A0A1F6D8N2</accession>
<name>A0A1F6D8N2_9BACT</name>
<evidence type="ECO:0000313" key="2">
    <source>
        <dbReference type="Proteomes" id="UP000176377"/>
    </source>
</evidence>
<organism evidence="1 2">
    <name type="scientific">Candidatus Kaiserbacteria bacterium RIFCSPHIGHO2_01_FULL_56_24</name>
    <dbReference type="NCBI Taxonomy" id="1798487"/>
    <lineage>
        <taxon>Bacteria</taxon>
        <taxon>Candidatus Kaiseribacteriota</taxon>
    </lineage>
</organism>
<evidence type="ECO:0000313" key="1">
    <source>
        <dbReference type="EMBL" id="OGG57690.1"/>
    </source>
</evidence>
<comment type="caution">
    <text evidence="1">The sequence shown here is derived from an EMBL/GenBank/DDBJ whole genome shotgun (WGS) entry which is preliminary data.</text>
</comment>